<keyword evidence="3" id="KW-1185">Reference proteome</keyword>
<evidence type="ECO:0000256" key="1">
    <source>
        <dbReference type="SAM" id="SignalP"/>
    </source>
</evidence>
<name>A0A9E2S6A9_9BACT</name>
<accession>A0A9E2S6A9</accession>
<dbReference type="RefSeq" id="WP_217789550.1">
    <property type="nucleotide sequence ID" value="NZ_JAHSPG010000001.1"/>
</dbReference>
<reference evidence="2" key="1">
    <citation type="submission" date="2021-06" db="EMBL/GenBank/DDBJ databases">
        <authorList>
            <person name="Huq M.A."/>
        </authorList>
    </citation>
    <scope>NUCLEOTIDE SEQUENCE</scope>
    <source>
        <strain evidence="2">MAH-26</strain>
    </source>
</reference>
<evidence type="ECO:0000313" key="2">
    <source>
        <dbReference type="EMBL" id="MBV4356008.1"/>
    </source>
</evidence>
<keyword evidence="1" id="KW-0732">Signal</keyword>
<evidence type="ECO:0000313" key="3">
    <source>
        <dbReference type="Proteomes" id="UP000812270"/>
    </source>
</evidence>
<protein>
    <recommendedName>
        <fullName evidence="4">DUF3108 domain-containing protein</fullName>
    </recommendedName>
</protein>
<dbReference type="AlphaFoldDB" id="A0A9E2S6A9"/>
<feature type="chain" id="PRO_5038956959" description="DUF3108 domain-containing protein" evidence="1">
    <location>
        <begin position="19"/>
        <end position="207"/>
    </location>
</feature>
<proteinExistence type="predicted"/>
<gene>
    <name evidence="2" type="ORF">KTO63_02530</name>
</gene>
<feature type="signal peptide" evidence="1">
    <location>
        <begin position="1"/>
        <end position="18"/>
    </location>
</feature>
<evidence type="ECO:0008006" key="4">
    <source>
        <dbReference type="Google" id="ProtNLM"/>
    </source>
</evidence>
<comment type="caution">
    <text evidence="2">The sequence shown here is derived from an EMBL/GenBank/DDBJ whole genome shotgun (WGS) entry which is preliminary data.</text>
</comment>
<organism evidence="2 3">
    <name type="scientific">Pinibacter aurantiacus</name>
    <dbReference type="NCBI Taxonomy" id="2851599"/>
    <lineage>
        <taxon>Bacteria</taxon>
        <taxon>Pseudomonadati</taxon>
        <taxon>Bacteroidota</taxon>
        <taxon>Chitinophagia</taxon>
        <taxon>Chitinophagales</taxon>
        <taxon>Chitinophagaceae</taxon>
        <taxon>Pinibacter</taxon>
    </lineage>
</organism>
<sequence length="207" mass="23559">MKAFITPLLFFAMTSLQAQQPSAVGEYYMHGVMETASAFALKDDSTFEFYYSYGAVDRFGKGKWHQKGDSIILNSNEKHISSFKLVKSEQHPGKDLTIKFSNPDRNLLSYLSCLAKSSKEQNFGRTDNNGIATVPMKSADSLYVVFELCPERISSFKVTNKNYFEFELEPWVAEVTFDNFPLRLTAKGLEGHHPLLDPNKVVLYERQ</sequence>
<dbReference type="Proteomes" id="UP000812270">
    <property type="component" value="Unassembled WGS sequence"/>
</dbReference>
<dbReference type="EMBL" id="JAHSPG010000001">
    <property type="protein sequence ID" value="MBV4356008.1"/>
    <property type="molecule type" value="Genomic_DNA"/>
</dbReference>